<gene>
    <name evidence="12" type="ORF">INT48_009745</name>
</gene>
<dbReference type="GO" id="GO:0005789">
    <property type="term" value="C:endoplasmic reticulum membrane"/>
    <property type="evidence" value="ECO:0007669"/>
    <property type="project" value="UniProtKB-SubCell"/>
</dbReference>
<evidence type="ECO:0000256" key="1">
    <source>
        <dbReference type="ARBA" id="ARBA00004163"/>
    </source>
</evidence>
<keyword evidence="7" id="KW-0653">Protein transport</keyword>
<evidence type="ECO:0000256" key="3">
    <source>
        <dbReference type="ARBA" id="ARBA00022448"/>
    </source>
</evidence>
<keyword evidence="3" id="KW-0813">Transport</keyword>
<organism evidence="12 13">
    <name type="scientific">Thamnidium elegans</name>
    <dbReference type="NCBI Taxonomy" id="101142"/>
    <lineage>
        <taxon>Eukaryota</taxon>
        <taxon>Fungi</taxon>
        <taxon>Fungi incertae sedis</taxon>
        <taxon>Mucoromycota</taxon>
        <taxon>Mucoromycotina</taxon>
        <taxon>Mucoromycetes</taxon>
        <taxon>Mucorales</taxon>
        <taxon>Mucorineae</taxon>
        <taxon>Mucoraceae</taxon>
        <taxon>Thamnidium</taxon>
    </lineage>
</organism>
<comment type="subcellular location">
    <subcellularLocation>
        <location evidence="1">Endoplasmic reticulum membrane</location>
        <topology evidence="1">Single-pass type IV membrane protein</topology>
    </subcellularLocation>
</comment>
<sequence length="234" mass="27078">MLTTTDEINIHRLLTSCENKLKQQPIDIWTASEKRKFATYVKYLATLQAKTRSSNTLPYSSRIDQLTRAVAIHTMHVDVEKGVAEAKLVKKKHLEELKQLEASDPEWLLELKKQDEQAALEEAIRKKETSNIEHVLQHHRQMHDELTTDLGRMAKQLKLNSQAFGDTLSKDDIVLKEAQEAVENNLHTMARERKRLDEHYSKSWGTSFMTMGVVLFVCIMFLLVFFTIKFLPKA</sequence>
<feature type="transmembrane region" description="Helical" evidence="11">
    <location>
        <begin position="204"/>
        <end position="228"/>
    </location>
</feature>
<accession>A0A8H7VWG1</accession>
<dbReference type="GO" id="GO:0005484">
    <property type="term" value="F:SNAP receptor activity"/>
    <property type="evidence" value="ECO:0007669"/>
    <property type="project" value="TreeGrafter"/>
</dbReference>
<comment type="caution">
    <text evidence="12">The sequence shown here is derived from an EMBL/GenBank/DDBJ whole genome shotgun (WGS) entry which is preliminary data.</text>
</comment>
<evidence type="ECO:0008006" key="14">
    <source>
        <dbReference type="Google" id="ProtNLM"/>
    </source>
</evidence>
<dbReference type="PANTHER" id="PTHR13050">
    <property type="entry name" value="USE1-LIKE PROTEIN"/>
    <property type="match status" value="1"/>
</dbReference>
<feature type="coiled-coil region" evidence="10">
    <location>
        <begin position="83"/>
        <end position="133"/>
    </location>
</feature>
<evidence type="ECO:0000256" key="7">
    <source>
        <dbReference type="ARBA" id="ARBA00022927"/>
    </source>
</evidence>
<evidence type="ECO:0000256" key="2">
    <source>
        <dbReference type="ARBA" id="ARBA00007891"/>
    </source>
</evidence>
<evidence type="ECO:0000256" key="6">
    <source>
        <dbReference type="ARBA" id="ARBA00022892"/>
    </source>
</evidence>
<reference evidence="12" key="1">
    <citation type="submission" date="2021-01" db="EMBL/GenBank/DDBJ databases">
        <title>Metabolic potential, ecology and presence of endohyphal bacteria is reflected in genomic diversity of Mucoromycotina.</title>
        <authorList>
            <person name="Muszewska A."/>
            <person name="Okrasinska A."/>
            <person name="Steczkiewicz K."/>
            <person name="Drgas O."/>
            <person name="Orlowska M."/>
            <person name="Perlinska-Lenart U."/>
            <person name="Aleksandrzak-Piekarczyk T."/>
            <person name="Szatraj K."/>
            <person name="Zielenkiewicz U."/>
            <person name="Pilsyk S."/>
            <person name="Malc E."/>
            <person name="Mieczkowski P."/>
            <person name="Kruszewska J.S."/>
            <person name="Biernat P."/>
            <person name="Pawlowska J."/>
        </authorList>
    </citation>
    <scope>NUCLEOTIDE SEQUENCE</scope>
    <source>
        <strain evidence="12">WA0000018081</strain>
    </source>
</reference>
<keyword evidence="10" id="KW-0175">Coiled coil</keyword>
<dbReference type="InterPro" id="IPR019150">
    <property type="entry name" value="Vesicle_transport_protein_Use1"/>
</dbReference>
<proteinExistence type="inferred from homology"/>
<dbReference type="Pfam" id="PF09753">
    <property type="entry name" value="Use1"/>
    <property type="match status" value="1"/>
</dbReference>
<dbReference type="Proteomes" id="UP000613177">
    <property type="component" value="Unassembled WGS sequence"/>
</dbReference>
<evidence type="ECO:0000313" key="12">
    <source>
        <dbReference type="EMBL" id="KAG2233932.1"/>
    </source>
</evidence>
<evidence type="ECO:0000256" key="9">
    <source>
        <dbReference type="ARBA" id="ARBA00023136"/>
    </source>
</evidence>
<dbReference type="AlphaFoldDB" id="A0A8H7VWG1"/>
<comment type="similarity">
    <text evidence="2">Belongs to the USE1 family.</text>
</comment>
<protein>
    <recommendedName>
        <fullName evidence="14">Vesicle transport protein USE1</fullName>
    </recommendedName>
</protein>
<evidence type="ECO:0000256" key="8">
    <source>
        <dbReference type="ARBA" id="ARBA00022989"/>
    </source>
</evidence>
<dbReference type="GO" id="GO:0031201">
    <property type="term" value="C:SNARE complex"/>
    <property type="evidence" value="ECO:0007669"/>
    <property type="project" value="TreeGrafter"/>
</dbReference>
<keyword evidence="8 11" id="KW-1133">Transmembrane helix</keyword>
<keyword evidence="9 11" id="KW-0472">Membrane</keyword>
<dbReference type="PANTHER" id="PTHR13050:SF7">
    <property type="entry name" value="VESICLE TRANSPORT PROTEIN USE1"/>
    <property type="match status" value="1"/>
</dbReference>
<keyword evidence="4 11" id="KW-0812">Transmembrane</keyword>
<evidence type="ECO:0000256" key="5">
    <source>
        <dbReference type="ARBA" id="ARBA00022824"/>
    </source>
</evidence>
<dbReference type="GO" id="GO:0006890">
    <property type="term" value="P:retrograde vesicle-mediated transport, Golgi to endoplasmic reticulum"/>
    <property type="evidence" value="ECO:0007669"/>
    <property type="project" value="TreeGrafter"/>
</dbReference>
<name>A0A8H7VWG1_9FUNG</name>
<dbReference type="GO" id="GO:0015031">
    <property type="term" value="P:protein transport"/>
    <property type="evidence" value="ECO:0007669"/>
    <property type="project" value="UniProtKB-KW"/>
</dbReference>
<evidence type="ECO:0000256" key="11">
    <source>
        <dbReference type="SAM" id="Phobius"/>
    </source>
</evidence>
<keyword evidence="5" id="KW-0256">Endoplasmic reticulum</keyword>
<evidence type="ECO:0000313" key="13">
    <source>
        <dbReference type="Proteomes" id="UP000613177"/>
    </source>
</evidence>
<evidence type="ECO:0000256" key="4">
    <source>
        <dbReference type="ARBA" id="ARBA00022692"/>
    </source>
</evidence>
<dbReference type="EMBL" id="JAEPRE010000065">
    <property type="protein sequence ID" value="KAG2233932.1"/>
    <property type="molecule type" value="Genomic_DNA"/>
</dbReference>
<keyword evidence="13" id="KW-1185">Reference proteome</keyword>
<dbReference type="CDD" id="cd15860">
    <property type="entry name" value="SNARE_USE1"/>
    <property type="match status" value="1"/>
</dbReference>
<evidence type="ECO:0000256" key="10">
    <source>
        <dbReference type="SAM" id="Coils"/>
    </source>
</evidence>
<keyword evidence="6" id="KW-0931">ER-Golgi transport</keyword>